<dbReference type="Proteomes" id="UP000887575">
    <property type="component" value="Unassembled WGS sequence"/>
</dbReference>
<keyword evidence="8" id="KW-1185">Reference proteome</keyword>
<dbReference type="PIRSF" id="PIRSF001771">
    <property type="entry name" value="Cyclin_A_B_D_E"/>
    <property type="match status" value="1"/>
</dbReference>
<dbReference type="PANTHER" id="PTHR10177">
    <property type="entry name" value="CYCLINS"/>
    <property type="match status" value="1"/>
</dbReference>
<proteinExistence type="inferred from homology"/>
<dbReference type="InterPro" id="IPR004367">
    <property type="entry name" value="Cyclin_C-dom"/>
</dbReference>
<feature type="domain" description="Cyclin-like" evidence="6">
    <location>
        <begin position="174"/>
        <end position="261"/>
    </location>
</feature>
<evidence type="ECO:0000259" key="6">
    <source>
        <dbReference type="SMART" id="SM00385"/>
    </source>
</evidence>
<feature type="domain" description="Cyclin-like" evidence="6">
    <location>
        <begin position="274"/>
        <end position="356"/>
    </location>
</feature>
<organism evidence="8 9">
    <name type="scientific">Mesorhabditis belari</name>
    <dbReference type="NCBI Taxonomy" id="2138241"/>
    <lineage>
        <taxon>Eukaryota</taxon>
        <taxon>Metazoa</taxon>
        <taxon>Ecdysozoa</taxon>
        <taxon>Nematoda</taxon>
        <taxon>Chromadorea</taxon>
        <taxon>Rhabditida</taxon>
        <taxon>Rhabditina</taxon>
        <taxon>Rhabditomorpha</taxon>
        <taxon>Rhabditoidea</taxon>
        <taxon>Rhabditidae</taxon>
        <taxon>Mesorhabditinae</taxon>
        <taxon>Mesorhabditis</taxon>
    </lineage>
</organism>
<keyword evidence="2 4" id="KW-0195">Cyclin</keyword>
<evidence type="ECO:0000313" key="9">
    <source>
        <dbReference type="WBParaSite" id="MBELARI_LOCUS21623.2"/>
    </source>
</evidence>
<evidence type="ECO:0008006" key="10">
    <source>
        <dbReference type="Google" id="ProtNLM"/>
    </source>
</evidence>
<dbReference type="Pfam" id="PF00134">
    <property type="entry name" value="Cyclin_N"/>
    <property type="match status" value="1"/>
</dbReference>
<dbReference type="GO" id="GO:0016538">
    <property type="term" value="F:cyclin-dependent protein serine/threonine kinase regulator activity"/>
    <property type="evidence" value="ECO:0007669"/>
    <property type="project" value="InterPro"/>
</dbReference>
<sequence length="408" mass="46635">MLRSRNTNIVAKNTGAAAGKNAAVDPPAKRNVANNQIVLEKRGAPEHGSGEPQPKRAVLHEIHEGIDGILIDSQKRTETKRTRRSNSSKDSSQTFTDSDSDIQVLDVTLPKRVDPCPEFDFDQQCAREHDEHAVPEFAADIFEYSRSREKNFMVGNYIKRLKHYTPQIRARVVDWMVRMQESFELNHETLYLSVKLWDLYMAQTSEVNLTDVSGQLIASVCIFVASKFDERSPPLIDDFLYICQDRFEREAFITCEMKLLDVIGFDLGCPLSYVYLRRLARVTSTGMGTLTLSRYILETSLCYYEFVGVRESLLASGAFYLALKMENESAQWTPILHKYSGYSLAEIEPFVDELNLMLHRIRNHIDDEAKTVQSKYSHEVFHSVALIPLLPCNFQSPPRNNKKTSIKH</sequence>
<accession>A0AAF3F4U8</accession>
<feature type="domain" description="Cyclin C-terminal" evidence="7">
    <location>
        <begin position="270"/>
        <end position="390"/>
    </location>
</feature>
<dbReference type="InterPro" id="IPR036915">
    <property type="entry name" value="Cyclin-like_sf"/>
</dbReference>
<dbReference type="InterPro" id="IPR046965">
    <property type="entry name" value="Cyclin_A/B-like"/>
</dbReference>
<dbReference type="SMART" id="SM01332">
    <property type="entry name" value="Cyclin_C"/>
    <property type="match status" value="1"/>
</dbReference>
<dbReference type="AlphaFoldDB" id="A0AAF3F4U8"/>
<dbReference type="GO" id="GO:0051301">
    <property type="term" value="P:cell division"/>
    <property type="evidence" value="ECO:0007669"/>
    <property type="project" value="UniProtKB-KW"/>
</dbReference>
<dbReference type="GO" id="GO:0044772">
    <property type="term" value="P:mitotic cell cycle phase transition"/>
    <property type="evidence" value="ECO:0007669"/>
    <property type="project" value="InterPro"/>
</dbReference>
<dbReference type="WBParaSite" id="MBELARI_LOCUS21623.2">
    <property type="protein sequence ID" value="MBELARI_LOCUS21623.2"/>
    <property type="gene ID" value="MBELARI_LOCUS21623"/>
</dbReference>
<evidence type="ECO:0000256" key="5">
    <source>
        <dbReference type="SAM" id="MobiDB-lite"/>
    </source>
</evidence>
<feature type="region of interest" description="Disordered" evidence="5">
    <location>
        <begin position="69"/>
        <end position="99"/>
    </location>
</feature>
<dbReference type="SMART" id="SM00385">
    <property type="entry name" value="CYCLIN"/>
    <property type="match status" value="2"/>
</dbReference>
<evidence type="ECO:0000256" key="2">
    <source>
        <dbReference type="ARBA" id="ARBA00023127"/>
    </source>
</evidence>
<dbReference type="SUPFAM" id="SSF47954">
    <property type="entry name" value="Cyclin-like"/>
    <property type="match status" value="2"/>
</dbReference>
<dbReference type="InterPro" id="IPR013763">
    <property type="entry name" value="Cyclin-like_dom"/>
</dbReference>
<keyword evidence="3" id="KW-0131">Cell cycle</keyword>
<evidence type="ECO:0000256" key="4">
    <source>
        <dbReference type="RuleBase" id="RU000383"/>
    </source>
</evidence>
<evidence type="ECO:0000259" key="7">
    <source>
        <dbReference type="SMART" id="SM01332"/>
    </source>
</evidence>
<comment type="similarity">
    <text evidence="4">Belongs to the cyclin family.</text>
</comment>
<dbReference type="InterPro" id="IPR006671">
    <property type="entry name" value="Cyclin_N"/>
</dbReference>
<evidence type="ECO:0000256" key="1">
    <source>
        <dbReference type="ARBA" id="ARBA00022618"/>
    </source>
</evidence>
<dbReference type="FunFam" id="1.10.472.10:FF:000001">
    <property type="entry name" value="G2/mitotic-specific cyclin"/>
    <property type="match status" value="1"/>
</dbReference>
<dbReference type="InterPro" id="IPR039361">
    <property type="entry name" value="Cyclin"/>
</dbReference>
<dbReference type="Pfam" id="PF02984">
    <property type="entry name" value="Cyclin_C"/>
    <property type="match status" value="1"/>
</dbReference>
<evidence type="ECO:0000256" key="3">
    <source>
        <dbReference type="ARBA" id="ARBA00023306"/>
    </source>
</evidence>
<dbReference type="Gene3D" id="1.10.472.10">
    <property type="entry name" value="Cyclin-like"/>
    <property type="match status" value="2"/>
</dbReference>
<feature type="compositionally biased region" description="Low complexity" evidence="5">
    <location>
        <begin position="88"/>
        <end position="97"/>
    </location>
</feature>
<evidence type="ECO:0000313" key="8">
    <source>
        <dbReference type="Proteomes" id="UP000887575"/>
    </source>
</evidence>
<protein>
    <recommendedName>
        <fullName evidence="10">G2/mitotic-specific cyclin-B3</fullName>
    </recommendedName>
</protein>
<keyword evidence="1" id="KW-0132">Cell division</keyword>
<name>A0AAF3F4U8_9BILA</name>
<reference evidence="9" key="1">
    <citation type="submission" date="2024-02" db="UniProtKB">
        <authorList>
            <consortium name="WormBaseParasite"/>
        </authorList>
    </citation>
    <scope>IDENTIFICATION</scope>
</reference>